<name>A0A437MN90_9PROT</name>
<dbReference type="AlphaFoldDB" id="A0A437MN90"/>
<sequence length="82" mass="8984">MTLATALSGFADKRLAAASGQHPKTCARWRREEATPSGEAVLRMMREDDEICAALLRAAQRLDEAQRVQVAQALRAALEEFG</sequence>
<evidence type="ECO:0000313" key="1">
    <source>
        <dbReference type="EMBL" id="RVT99080.1"/>
    </source>
</evidence>
<accession>A0A437MN90</accession>
<evidence type="ECO:0000313" key="2">
    <source>
        <dbReference type="Proteomes" id="UP000282957"/>
    </source>
</evidence>
<gene>
    <name evidence="1" type="ORF">EOD42_02945</name>
</gene>
<evidence type="ECO:0008006" key="3">
    <source>
        <dbReference type="Google" id="ProtNLM"/>
    </source>
</evidence>
<proteinExistence type="predicted"/>
<dbReference type="EMBL" id="SACL01000001">
    <property type="protein sequence ID" value="RVT99080.1"/>
    <property type="molecule type" value="Genomic_DNA"/>
</dbReference>
<keyword evidence="2" id="KW-1185">Reference proteome</keyword>
<reference evidence="1 2" key="1">
    <citation type="submission" date="2019-01" db="EMBL/GenBank/DDBJ databases">
        <authorList>
            <person name="Chen W.-M."/>
        </authorList>
    </citation>
    <scope>NUCLEOTIDE SEQUENCE [LARGE SCALE GENOMIC DNA]</scope>
    <source>
        <strain evidence="1 2">CCP-6</strain>
    </source>
</reference>
<dbReference type="RefSeq" id="WP_127785741.1">
    <property type="nucleotide sequence ID" value="NZ_SACL01000001.1"/>
</dbReference>
<protein>
    <recommendedName>
        <fullName evidence="3">XRE family transcriptional regulator</fullName>
    </recommendedName>
</protein>
<organism evidence="1 2">
    <name type="scientific">Rhodovarius crocodyli</name>
    <dbReference type="NCBI Taxonomy" id="1979269"/>
    <lineage>
        <taxon>Bacteria</taxon>
        <taxon>Pseudomonadati</taxon>
        <taxon>Pseudomonadota</taxon>
        <taxon>Alphaproteobacteria</taxon>
        <taxon>Acetobacterales</taxon>
        <taxon>Roseomonadaceae</taxon>
        <taxon>Rhodovarius</taxon>
    </lineage>
</organism>
<dbReference type="Proteomes" id="UP000282957">
    <property type="component" value="Unassembled WGS sequence"/>
</dbReference>
<comment type="caution">
    <text evidence="1">The sequence shown here is derived from an EMBL/GenBank/DDBJ whole genome shotgun (WGS) entry which is preliminary data.</text>
</comment>